<name>A0A0A2W098_BEABA</name>
<dbReference type="PANTHER" id="PTHR19848:SF8">
    <property type="entry name" value="F-BOX AND WD REPEAT DOMAIN CONTAINING 7"/>
    <property type="match status" value="1"/>
</dbReference>
<dbReference type="SUPFAM" id="SSF50998">
    <property type="entry name" value="Quinoprotein alcohol dehydrogenase-like"/>
    <property type="match status" value="1"/>
</dbReference>
<dbReference type="InterPro" id="IPR011047">
    <property type="entry name" value="Quinoprotein_ADH-like_sf"/>
</dbReference>
<dbReference type="Gene3D" id="2.130.10.10">
    <property type="entry name" value="YVTN repeat-like/Quinoprotein amine dehydrogenase"/>
    <property type="match status" value="3"/>
</dbReference>
<evidence type="ECO:0000313" key="5">
    <source>
        <dbReference type="EMBL" id="KGQ12037.1"/>
    </source>
</evidence>
<dbReference type="HOGENOM" id="CLU_307758_0_0_1"/>
<dbReference type="PANTHER" id="PTHR19848">
    <property type="entry name" value="WD40 REPEAT PROTEIN"/>
    <property type="match status" value="1"/>
</dbReference>
<dbReference type="EMBL" id="ANFO01000150">
    <property type="protein sequence ID" value="KGQ12037.1"/>
    <property type="molecule type" value="Genomic_DNA"/>
</dbReference>
<comment type="caution">
    <text evidence="5">The sequence shown here is derived from an EMBL/GenBank/DDBJ whole genome shotgun (WGS) entry which is preliminary data.</text>
</comment>
<gene>
    <name evidence="5" type="ORF">BBAD15_g2217</name>
</gene>
<evidence type="ECO:0000259" key="4">
    <source>
        <dbReference type="Pfam" id="PF17100"/>
    </source>
</evidence>
<dbReference type="Pfam" id="PF17100">
    <property type="entry name" value="NACHT_N"/>
    <property type="match status" value="1"/>
</dbReference>
<dbReference type="STRING" id="1245745.A0A0A2W098"/>
<evidence type="ECO:0000256" key="1">
    <source>
        <dbReference type="ARBA" id="ARBA00022574"/>
    </source>
</evidence>
<dbReference type="InterPro" id="IPR031359">
    <property type="entry name" value="NACHT_N"/>
</dbReference>
<reference evidence="5 6" key="1">
    <citation type="submission" date="2012-10" db="EMBL/GenBank/DDBJ databases">
        <title>Genome sequencing and analysis of entomopathogenic fungi Beauveria bassiana D1-5.</title>
        <authorList>
            <person name="Li Q."/>
            <person name="Wang L."/>
            <person name="Zhang Z."/>
            <person name="Wang Q."/>
            <person name="Ren J."/>
            <person name="Wang M."/>
            <person name="Xu W."/>
            <person name="Wang J."/>
            <person name="Lu Y."/>
            <person name="Du Q."/>
            <person name="Sun Z."/>
        </authorList>
    </citation>
    <scope>NUCLEOTIDE SEQUENCE [LARGE SCALE GENOMIC DNA]</scope>
    <source>
        <strain evidence="5 6">D1-5</strain>
    </source>
</reference>
<dbReference type="OrthoDB" id="163438at2759"/>
<evidence type="ECO:0000256" key="3">
    <source>
        <dbReference type="SAM" id="MobiDB-lite"/>
    </source>
</evidence>
<proteinExistence type="predicted"/>
<dbReference type="eggNOG" id="KOG0266">
    <property type="taxonomic scope" value="Eukaryota"/>
</dbReference>
<organism evidence="5 6">
    <name type="scientific">Beauveria bassiana D1-5</name>
    <dbReference type="NCBI Taxonomy" id="1245745"/>
    <lineage>
        <taxon>Eukaryota</taxon>
        <taxon>Fungi</taxon>
        <taxon>Dikarya</taxon>
        <taxon>Ascomycota</taxon>
        <taxon>Pezizomycotina</taxon>
        <taxon>Sordariomycetes</taxon>
        <taxon>Hypocreomycetidae</taxon>
        <taxon>Hypocreales</taxon>
        <taxon>Cordycipitaceae</taxon>
        <taxon>Beauveria</taxon>
    </lineage>
</organism>
<evidence type="ECO:0000256" key="2">
    <source>
        <dbReference type="ARBA" id="ARBA00022737"/>
    </source>
</evidence>
<accession>A0A0A2W098</accession>
<protein>
    <submittedName>
        <fullName evidence="5">Vegetative incompatibility protein HET-E-1</fullName>
    </submittedName>
</protein>
<sequence>MLRRCCGARDGVYYGGKNATYSERATQDLRYHVHVYSNIPHEAASRKDPSQFDCQAQTYPTSTAANNTTHGTSEKERATTAATPTAAAVEQVRSLETAVEGTDSTATKTETRLQSTNASTQPPELVVPASKSATSESSGAVQESGCGGPEEEAALATASLWNRAVAQLAASDGKLVADYEELLLKHLIRTEDAAATSAAATNAVATDATATVPIAKDAADRPMLNRNQHDRMLDLGLDCKEKNKLEYMVFGKKFVIEDKISETTDLVLKFKNFVSEAVKVSPEASLALAGGLEIDDAVLSGNGRVLAVATEGYAELYDTTTWDCILAYYFENICPCGFAISYDGNRLAFVSTLINDMQVWDWATRTLVHTFPCHTSYLTPLHFFDNDTKLACMTEDGGIELRLVSSGAVLKAIGARQLFARWWNSDNEQDPTPYLCCDHELFDLLAGRFWSHHDQDDDVAFSAQTGLLARVQGCSLELYDNLTGKLLKAATIPAADYGTRSSICFFDHDNRILQFLPCGPMNIWDTETLTVLQTIEAPHKRATRCFPLDRQNQILTFDGEKKRIYIWDVADLRKSHKVHNQQPSMDYLACVRSASWLITLSTHGSNMQVWDTEKAICLRTIRIHAKSQHHELYSPDQMRRRTLVSGNGKVLLIGASNHEIQARSITTGACIQVIQDEENRISPVALSPDGQRSALDTENLEHFHIYGLDSNVPMRVKKETKCTFSDQAPSFKALFSPESAIFAYVVDNEVYLTDTDRTERSPWCLSLDKPVTCVEFSADSQLRAACLQFGEIVIWDISGSVCNLVSNVQWETQMPIAEVAFSENGLHVGAMGFNRDFAIWDIATGATVELTGVRRLQQRTDVCWVNQRFSFHVGESSHVATLWGVREFAQDDEQLMYAGYGLSEHFRWIMKGSEKVVYLPPEYRCRYEPYVMNSVIVLRHDTQKMLLLKLTWARGQLMLT</sequence>
<dbReference type="AlphaFoldDB" id="A0A0A2W098"/>
<keyword evidence="2" id="KW-0677">Repeat</keyword>
<keyword evidence="1" id="KW-0853">WD repeat</keyword>
<dbReference type="Proteomes" id="UP000030106">
    <property type="component" value="Unassembled WGS sequence"/>
</dbReference>
<feature type="compositionally biased region" description="Polar residues" evidence="3">
    <location>
        <begin position="102"/>
        <end position="122"/>
    </location>
</feature>
<feature type="domain" description="NWD NACHT-NTPase N-terminal" evidence="4">
    <location>
        <begin position="159"/>
        <end position="290"/>
    </location>
</feature>
<feature type="region of interest" description="Disordered" evidence="3">
    <location>
        <begin position="59"/>
        <end position="125"/>
    </location>
</feature>
<feature type="compositionally biased region" description="Polar residues" evidence="3">
    <location>
        <begin position="59"/>
        <end position="71"/>
    </location>
</feature>
<feature type="compositionally biased region" description="Low complexity" evidence="3">
    <location>
        <begin position="79"/>
        <end position="88"/>
    </location>
</feature>
<dbReference type="InterPro" id="IPR015943">
    <property type="entry name" value="WD40/YVTN_repeat-like_dom_sf"/>
</dbReference>
<evidence type="ECO:0000313" key="6">
    <source>
        <dbReference type="Proteomes" id="UP000030106"/>
    </source>
</evidence>